<evidence type="ECO:0000313" key="1">
    <source>
        <dbReference type="EMBL" id="PZA14234.1"/>
    </source>
</evidence>
<reference evidence="1 2" key="1">
    <citation type="submission" date="2018-06" db="EMBL/GenBank/DDBJ databases">
        <title>Azoarcus communis strain SWub3 genome.</title>
        <authorList>
            <person name="Zorraquino Salvo V."/>
            <person name="Toubiana D."/>
            <person name="Blumwald E."/>
        </authorList>
    </citation>
    <scope>NUCLEOTIDE SEQUENCE [LARGE SCALE GENOMIC DNA]</scope>
    <source>
        <strain evidence="1 2">SWub3</strain>
    </source>
</reference>
<organism evidence="1 2">
    <name type="scientific">Parazoarcus communis SWub3 = DSM 12120</name>
    <dbReference type="NCBI Taxonomy" id="1121029"/>
    <lineage>
        <taxon>Bacteria</taxon>
        <taxon>Pseudomonadati</taxon>
        <taxon>Pseudomonadota</taxon>
        <taxon>Betaproteobacteria</taxon>
        <taxon>Rhodocyclales</taxon>
        <taxon>Zoogloeaceae</taxon>
        <taxon>Parazoarcus</taxon>
    </lineage>
</organism>
<name>A0A323UP17_9RHOO</name>
<protein>
    <submittedName>
        <fullName evidence="1">Uncharacterized protein</fullName>
    </submittedName>
</protein>
<sequence length="86" mass="9964">MRDLLVISIDSDGNNQSKTIDPFSSELLEKVVALSDKRLWDQKWRDNPELPRNEDDLLDLITKMSVGEFLRFFSPLIKSARESLIN</sequence>
<evidence type="ECO:0000313" key="2">
    <source>
        <dbReference type="Proteomes" id="UP000248259"/>
    </source>
</evidence>
<keyword evidence="2" id="KW-1185">Reference proteome</keyword>
<gene>
    <name evidence="1" type="ORF">DNK49_22965</name>
</gene>
<proteinExistence type="predicted"/>
<accession>A0A323UP17</accession>
<comment type="caution">
    <text evidence="1">The sequence shown here is derived from an EMBL/GenBank/DDBJ whole genome shotgun (WGS) entry which is preliminary data.</text>
</comment>
<dbReference type="EMBL" id="QKOE01000062">
    <property type="protein sequence ID" value="PZA14234.1"/>
    <property type="molecule type" value="Genomic_DNA"/>
</dbReference>
<dbReference type="AlphaFoldDB" id="A0A323UP17"/>
<dbReference type="Proteomes" id="UP000248259">
    <property type="component" value="Unassembled WGS sequence"/>
</dbReference>